<dbReference type="FunFam" id="3.30.830.10:FF:000034">
    <property type="entry name" value="presequence protease 1, chloroplastic/mitochondrial"/>
    <property type="match status" value="1"/>
</dbReference>
<dbReference type="InterPro" id="IPR013578">
    <property type="entry name" value="Peptidase_M16C_assoc"/>
</dbReference>
<evidence type="ECO:0000256" key="2">
    <source>
        <dbReference type="ARBA" id="ARBA00022670"/>
    </source>
</evidence>
<sequence>MTKLYGFELVDEQPVEELATVARLWRHTVTGSQLLSMVNSDENKVFGVSFRTPPKDSTGVAHILEHSVLCGSEKYPVKEPFVELLKGSLQTFLNAFTYPDKTCYPVASTNLQDFYNLVDVYLDACFFPRITESIFKQEGWHYEVEGEERRLIFKGVVFNEMKGVYSSPDSVLAEQSQQSLFPDITYGLDSGGNPLVIPDLTYEQFHSFHETYYHPSNGRFYFWGDDPEEERLARLGKLLDRFGPLAVDSAVPLQQPFAEPRAVVAGYAAGAAQEEESGRAMFTVNWLLPETVDVEMNFAFQMLEHILIGMPASPLRKELIESGLGEDVTGTGLETELRQMYFSTGLKGIDPADADEVEALIFDTLRELAEKGIDPACVEAAVNSVEFSLRENNTGRFPVGLAVMLRALSTWLYDGDPLALLTFEKPLAAIKQRLQAGERVFEDLITCALLGNPHRSTVLLVPDEELQAVRRAQEEGRLAAVRAGLDDAGLRQVAEQAEMLRLAQEAPDSPEAVAAIPRVTVRDLPPENKRIPSATEERAGVLVMTHDLSIAGIVYADLALDMRAVPDDLLPLVPLLARCFTEMGTARRDFVELGMRIAAKTGGIEGDTLVTTVLDSRAPVVKLVMNGKATVENAGALFELMGEVLLETRLDDRERFRSMLLEEKARAEEQLVPSGHAVVMSRLRSRFSVAGWVGELTDGIAGLQYLRRLLPRVEADWGGVLEQLERLRAILVRSDGALLNITTESEGWKRVAPHAEAFLSSLPRRDLPDSLWLPDALLGDEAFAVPAQVNYVGKAANLYDLGYVYHGSANVIFKHLRMGWLWDKVRVQGGAYGVFAAFDRLSGTLAQVSYRDPNLMKTLEVYDASAQYLRTLSLSTEELEKAIVGAIGELDAHLLPDAKGAAAMTRYLTGDSDDRRQRMREEILSTTLDRFHAFGELLAEAAAQGAVCVLGGAGVREAAQENDWKLVELL</sequence>
<comment type="caution">
    <text evidence="8">The sequence shown here is derived from an EMBL/GenBank/DDBJ whole genome shotgun (WGS) entry which is preliminary data.</text>
</comment>
<evidence type="ECO:0000256" key="5">
    <source>
        <dbReference type="ARBA" id="ARBA00022833"/>
    </source>
</evidence>
<evidence type="ECO:0000256" key="3">
    <source>
        <dbReference type="ARBA" id="ARBA00022723"/>
    </source>
</evidence>
<dbReference type="Pfam" id="PF05193">
    <property type="entry name" value="Peptidase_M16_C"/>
    <property type="match status" value="1"/>
</dbReference>
<keyword evidence="9" id="KW-1185">Reference proteome</keyword>
<dbReference type="FunFam" id="3.30.830.10:FF:000009">
    <property type="entry name" value="Presequence protease, mitochondrial"/>
    <property type="match status" value="1"/>
</dbReference>
<dbReference type="AlphaFoldDB" id="A0A7J0BR01"/>
<name>A0A7J0BR01_9BACT</name>
<dbReference type="PANTHER" id="PTHR43016:SF13">
    <property type="entry name" value="PRESEQUENCE PROTEASE, MITOCHONDRIAL"/>
    <property type="match status" value="1"/>
</dbReference>
<protein>
    <submittedName>
        <fullName evidence="8">Peptidase M16</fullName>
    </submittedName>
</protein>
<evidence type="ECO:0000313" key="9">
    <source>
        <dbReference type="Proteomes" id="UP000503820"/>
    </source>
</evidence>
<evidence type="ECO:0000256" key="1">
    <source>
        <dbReference type="ARBA" id="ARBA00001947"/>
    </source>
</evidence>
<organism evidence="8 9">
    <name type="scientific">Desulfovibrio psychrotolerans</name>
    <dbReference type="NCBI Taxonomy" id="415242"/>
    <lineage>
        <taxon>Bacteria</taxon>
        <taxon>Pseudomonadati</taxon>
        <taxon>Thermodesulfobacteriota</taxon>
        <taxon>Desulfovibrionia</taxon>
        <taxon>Desulfovibrionales</taxon>
        <taxon>Desulfovibrionaceae</taxon>
        <taxon>Desulfovibrio</taxon>
    </lineage>
</organism>
<dbReference type="InterPro" id="IPR055130">
    <property type="entry name" value="PreP_C"/>
</dbReference>
<evidence type="ECO:0000256" key="6">
    <source>
        <dbReference type="ARBA" id="ARBA00023049"/>
    </source>
</evidence>
<dbReference type="SMART" id="SM01264">
    <property type="entry name" value="M16C_associated"/>
    <property type="match status" value="1"/>
</dbReference>
<dbReference type="PANTHER" id="PTHR43016">
    <property type="entry name" value="PRESEQUENCE PROTEASE"/>
    <property type="match status" value="1"/>
</dbReference>
<dbReference type="InterPro" id="IPR007863">
    <property type="entry name" value="Peptidase_M16_C"/>
</dbReference>
<accession>A0A7J0BR01</accession>
<proteinExistence type="predicted"/>
<evidence type="ECO:0000256" key="4">
    <source>
        <dbReference type="ARBA" id="ARBA00022801"/>
    </source>
</evidence>
<dbReference type="Pfam" id="PF08367">
    <property type="entry name" value="M16C_assoc"/>
    <property type="match status" value="1"/>
</dbReference>
<dbReference type="Pfam" id="PF22516">
    <property type="entry name" value="PreP_C"/>
    <property type="match status" value="1"/>
</dbReference>
<dbReference type="GO" id="GO:0016485">
    <property type="term" value="P:protein processing"/>
    <property type="evidence" value="ECO:0007669"/>
    <property type="project" value="TreeGrafter"/>
</dbReference>
<dbReference type="SUPFAM" id="SSF63411">
    <property type="entry name" value="LuxS/MPP-like metallohydrolase"/>
    <property type="match status" value="4"/>
</dbReference>
<evidence type="ECO:0000313" key="8">
    <source>
        <dbReference type="EMBL" id="GFM36147.1"/>
    </source>
</evidence>
<reference evidence="8 9" key="1">
    <citation type="submission" date="2020-05" db="EMBL/GenBank/DDBJ databases">
        <title>Draft genome sequence of Desulfovibrio psychrotolerans JS1T.</title>
        <authorList>
            <person name="Ueno A."/>
            <person name="Tamazawa S."/>
            <person name="Tamamura S."/>
            <person name="Murakami T."/>
            <person name="Kiyama T."/>
            <person name="Inomata H."/>
            <person name="Amano Y."/>
            <person name="Miyakawa K."/>
            <person name="Tamaki H."/>
            <person name="Naganuma T."/>
            <person name="Kaneko K."/>
        </authorList>
    </citation>
    <scope>NUCLEOTIDE SEQUENCE [LARGE SCALE GENOMIC DNA]</scope>
    <source>
        <strain evidence="8 9">JS1</strain>
    </source>
</reference>
<dbReference type="RefSeq" id="WP_174408825.1">
    <property type="nucleotide sequence ID" value="NZ_BLVP01000002.1"/>
</dbReference>
<dbReference type="Gene3D" id="3.30.830.10">
    <property type="entry name" value="Metalloenzyme, LuxS/M16 peptidase-like"/>
    <property type="match status" value="4"/>
</dbReference>
<feature type="domain" description="Peptidase M16C associated" evidence="7">
    <location>
        <begin position="460"/>
        <end position="709"/>
    </location>
</feature>
<dbReference type="InterPro" id="IPR011765">
    <property type="entry name" value="Pept_M16_N"/>
</dbReference>
<keyword evidence="4" id="KW-0378">Hydrolase</keyword>
<keyword evidence="3" id="KW-0479">Metal-binding</keyword>
<dbReference type="GO" id="GO:0046872">
    <property type="term" value="F:metal ion binding"/>
    <property type="evidence" value="ECO:0007669"/>
    <property type="project" value="UniProtKB-KW"/>
</dbReference>
<dbReference type="Proteomes" id="UP000503820">
    <property type="component" value="Unassembled WGS sequence"/>
</dbReference>
<dbReference type="GO" id="GO:0004222">
    <property type="term" value="F:metalloendopeptidase activity"/>
    <property type="evidence" value="ECO:0007669"/>
    <property type="project" value="TreeGrafter"/>
</dbReference>
<comment type="cofactor">
    <cofactor evidence="1">
        <name>Zn(2+)</name>
        <dbReference type="ChEBI" id="CHEBI:29105"/>
    </cofactor>
</comment>
<gene>
    <name evidence="8" type="ORF">DSM19430T_08310</name>
</gene>
<keyword evidence="2" id="KW-0645">Protease</keyword>
<keyword evidence="5" id="KW-0862">Zinc</keyword>
<dbReference type="EMBL" id="BLVP01000002">
    <property type="protein sequence ID" value="GFM36147.1"/>
    <property type="molecule type" value="Genomic_DNA"/>
</dbReference>
<evidence type="ECO:0000259" key="7">
    <source>
        <dbReference type="SMART" id="SM01264"/>
    </source>
</evidence>
<dbReference type="Pfam" id="PF00675">
    <property type="entry name" value="Peptidase_M16"/>
    <property type="match status" value="1"/>
</dbReference>
<dbReference type="InterPro" id="IPR011249">
    <property type="entry name" value="Metalloenz_LuxS/M16"/>
</dbReference>
<keyword evidence="6" id="KW-0482">Metalloprotease</keyword>